<dbReference type="GO" id="GO:0003700">
    <property type="term" value="F:DNA-binding transcription factor activity"/>
    <property type="evidence" value="ECO:0007669"/>
    <property type="project" value="InterPro"/>
</dbReference>
<sequence length="246" mass="27209">MKMLDGAEPAYKALAAELRARIADGEYRDGARLPTEAELSQRYGLSRQTVRRAFQELVADGVVYRVAGRGTFATENGGRYLRQLGSIEDLMNLSSDTDMRVLSAPARRVDLDAAGRLRLATDVVYRIVFQRFHDGVPFVVTTVSWPEEIARLVLDAPEVATGAVSSYTMIGLLEPHLVHPIEECAQSITATAASNEVAAQLNCDVGQPVLRVDRMYSDSRGVAVELAVSHFLPEYYTYRVTLKRRS</sequence>
<dbReference type="InterPro" id="IPR050679">
    <property type="entry name" value="Bact_HTH_transcr_reg"/>
</dbReference>
<dbReference type="SUPFAM" id="SSF46785">
    <property type="entry name" value="Winged helix' DNA-binding domain"/>
    <property type="match status" value="1"/>
</dbReference>
<dbReference type="Gene3D" id="3.40.1410.10">
    <property type="entry name" value="Chorismate lyase-like"/>
    <property type="match status" value="1"/>
</dbReference>
<dbReference type="Pfam" id="PF07702">
    <property type="entry name" value="UTRA"/>
    <property type="match status" value="1"/>
</dbReference>
<protein>
    <submittedName>
        <fullName evidence="5">GntR family transcriptional regulator</fullName>
    </submittedName>
</protein>
<dbReference type="PRINTS" id="PR00035">
    <property type="entry name" value="HTHGNTR"/>
</dbReference>
<keyword evidence="2" id="KW-0238">DNA-binding</keyword>
<gene>
    <name evidence="5" type="ORF">HH308_09620</name>
</gene>
<dbReference type="InterPro" id="IPR036388">
    <property type="entry name" value="WH-like_DNA-bd_sf"/>
</dbReference>
<dbReference type="SMART" id="SM00345">
    <property type="entry name" value="HTH_GNTR"/>
    <property type="match status" value="1"/>
</dbReference>
<keyword evidence="1" id="KW-0805">Transcription regulation</keyword>
<organism evidence="5 6">
    <name type="scientific">Gordonia asplenii</name>
    <dbReference type="NCBI Taxonomy" id="2725283"/>
    <lineage>
        <taxon>Bacteria</taxon>
        <taxon>Bacillati</taxon>
        <taxon>Actinomycetota</taxon>
        <taxon>Actinomycetes</taxon>
        <taxon>Mycobacteriales</taxon>
        <taxon>Gordoniaceae</taxon>
        <taxon>Gordonia</taxon>
    </lineage>
</organism>
<feature type="domain" description="HTH gntR-type" evidence="4">
    <location>
        <begin position="8"/>
        <end position="76"/>
    </location>
</feature>
<dbReference type="Proteomes" id="UP000550729">
    <property type="component" value="Unassembled WGS sequence"/>
</dbReference>
<dbReference type="PANTHER" id="PTHR44846">
    <property type="entry name" value="MANNOSYL-D-GLYCERATE TRANSPORT/METABOLISM SYSTEM REPRESSOR MNGR-RELATED"/>
    <property type="match status" value="1"/>
</dbReference>
<evidence type="ECO:0000256" key="1">
    <source>
        <dbReference type="ARBA" id="ARBA00023015"/>
    </source>
</evidence>
<dbReference type="GO" id="GO:0003677">
    <property type="term" value="F:DNA binding"/>
    <property type="evidence" value="ECO:0007669"/>
    <property type="project" value="UniProtKB-KW"/>
</dbReference>
<name>A0A848KT82_9ACTN</name>
<accession>A0A848KT82</accession>
<dbReference type="InterPro" id="IPR011663">
    <property type="entry name" value="UTRA"/>
</dbReference>
<evidence type="ECO:0000313" key="5">
    <source>
        <dbReference type="EMBL" id="NMO01472.1"/>
    </source>
</evidence>
<dbReference type="InterPro" id="IPR028978">
    <property type="entry name" value="Chorismate_lyase_/UTRA_dom_sf"/>
</dbReference>
<dbReference type="Gene3D" id="1.10.10.10">
    <property type="entry name" value="Winged helix-like DNA-binding domain superfamily/Winged helix DNA-binding domain"/>
    <property type="match status" value="1"/>
</dbReference>
<keyword evidence="3" id="KW-0804">Transcription</keyword>
<dbReference type="Pfam" id="PF00392">
    <property type="entry name" value="GntR"/>
    <property type="match status" value="1"/>
</dbReference>
<dbReference type="InterPro" id="IPR036390">
    <property type="entry name" value="WH_DNA-bd_sf"/>
</dbReference>
<dbReference type="InterPro" id="IPR000524">
    <property type="entry name" value="Tscrpt_reg_HTH_GntR"/>
</dbReference>
<dbReference type="PROSITE" id="PS50949">
    <property type="entry name" value="HTH_GNTR"/>
    <property type="match status" value="1"/>
</dbReference>
<dbReference type="EMBL" id="JABBNB010000008">
    <property type="protein sequence ID" value="NMO01472.1"/>
    <property type="molecule type" value="Genomic_DNA"/>
</dbReference>
<dbReference type="CDD" id="cd07377">
    <property type="entry name" value="WHTH_GntR"/>
    <property type="match status" value="1"/>
</dbReference>
<keyword evidence="6" id="KW-1185">Reference proteome</keyword>
<evidence type="ECO:0000256" key="3">
    <source>
        <dbReference type="ARBA" id="ARBA00023163"/>
    </source>
</evidence>
<dbReference type="SMART" id="SM00866">
    <property type="entry name" value="UTRA"/>
    <property type="match status" value="1"/>
</dbReference>
<dbReference type="RefSeq" id="WP_170193981.1">
    <property type="nucleotide sequence ID" value="NZ_JABBNB010000008.1"/>
</dbReference>
<reference evidence="5 6" key="1">
    <citation type="submission" date="2020-04" db="EMBL/GenBank/DDBJ databases">
        <title>Gordonia sp. nov. TBRC 11910.</title>
        <authorList>
            <person name="Suriyachadkun C."/>
        </authorList>
    </citation>
    <scope>NUCLEOTIDE SEQUENCE [LARGE SCALE GENOMIC DNA]</scope>
    <source>
        <strain evidence="5 6">TBRC 11910</strain>
    </source>
</reference>
<dbReference type="PANTHER" id="PTHR44846:SF1">
    <property type="entry name" value="MANNOSYL-D-GLYCERATE TRANSPORT_METABOLISM SYSTEM REPRESSOR MNGR-RELATED"/>
    <property type="match status" value="1"/>
</dbReference>
<evidence type="ECO:0000313" key="6">
    <source>
        <dbReference type="Proteomes" id="UP000550729"/>
    </source>
</evidence>
<comment type="caution">
    <text evidence="5">The sequence shown here is derived from an EMBL/GenBank/DDBJ whole genome shotgun (WGS) entry which is preliminary data.</text>
</comment>
<evidence type="ECO:0000259" key="4">
    <source>
        <dbReference type="PROSITE" id="PS50949"/>
    </source>
</evidence>
<dbReference type="GO" id="GO:0045892">
    <property type="term" value="P:negative regulation of DNA-templated transcription"/>
    <property type="evidence" value="ECO:0007669"/>
    <property type="project" value="TreeGrafter"/>
</dbReference>
<dbReference type="AlphaFoldDB" id="A0A848KT82"/>
<dbReference type="SUPFAM" id="SSF64288">
    <property type="entry name" value="Chorismate lyase-like"/>
    <property type="match status" value="1"/>
</dbReference>
<evidence type="ECO:0000256" key="2">
    <source>
        <dbReference type="ARBA" id="ARBA00023125"/>
    </source>
</evidence>
<proteinExistence type="predicted"/>